<dbReference type="AlphaFoldDB" id="A0AAD9NGP8"/>
<accession>A0AAD9NGP8</accession>
<dbReference type="Proteomes" id="UP001208570">
    <property type="component" value="Unassembled WGS sequence"/>
</dbReference>
<keyword evidence="2" id="KW-1185">Reference proteome</keyword>
<evidence type="ECO:0000313" key="1">
    <source>
        <dbReference type="EMBL" id="KAK2169642.1"/>
    </source>
</evidence>
<gene>
    <name evidence="1" type="ORF">LSH36_8g08026</name>
</gene>
<dbReference type="EMBL" id="JAODUP010000008">
    <property type="protein sequence ID" value="KAK2169642.1"/>
    <property type="molecule type" value="Genomic_DNA"/>
</dbReference>
<proteinExistence type="predicted"/>
<evidence type="ECO:0000313" key="2">
    <source>
        <dbReference type="Proteomes" id="UP001208570"/>
    </source>
</evidence>
<name>A0AAD9NGP8_9ANNE</name>
<protein>
    <submittedName>
        <fullName evidence="1">Uncharacterized protein</fullName>
    </submittedName>
</protein>
<reference evidence="1" key="1">
    <citation type="journal article" date="2023" name="Mol. Biol. Evol.">
        <title>Third-Generation Sequencing Reveals the Adaptive Role of the Epigenome in Three Deep-Sea Polychaetes.</title>
        <authorList>
            <person name="Perez M."/>
            <person name="Aroh O."/>
            <person name="Sun Y."/>
            <person name="Lan Y."/>
            <person name="Juniper S.K."/>
            <person name="Young C.R."/>
            <person name="Angers B."/>
            <person name="Qian P.Y."/>
        </authorList>
    </citation>
    <scope>NUCLEOTIDE SEQUENCE</scope>
    <source>
        <strain evidence="1">P08H-3</strain>
    </source>
</reference>
<comment type="caution">
    <text evidence="1">The sequence shown here is derived from an EMBL/GenBank/DDBJ whole genome shotgun (WGS) entry which is preliminary data.</text>
</comment>
<organism evidence="1 2">
    <name type="scientific">Paralvinella palmiformis</name>
    <dbReference type="NCBI Taxonomy" id="53620"/>
    <lineage>
        <taxon>Eukaryota</taxon>
        <taxon>Metazoa</taxon>
        <taxon>Spiralia</taxon>
        <taxon>Lophotrochozoa</taxon>
        <taxon>Annelida</taxon>
        <taxon>Polychaeta</taxon>
        <taxon>Sedentaria</taxon>
        <taxon>Canalipalpata</taxon>
        <taxon>Terebellida</taxon>
        <taxon>Terebelliformia</taxon>
        <taxon>Alvinellidae</taxon>
        <taxon>Paralvinella</taxon>
    </lineage>
</organism>
<sequence length="88" mass="10166">MLRRIPPLFPPYTWNVTKSPLMANNALTISVGQWNHRLEHLCGVSCPSVWKLIHWLKVDASQVSTTLLNAARGEHPRKRVKRVYTQLH</sequence>